<dbReference type="SMART" id="SM01381">
    <property type="entry name" value="7TM_GPCR_Srsx"/>
    <property type="match status" value="1"/>
</dbReference>
<keyword evidence="3 11" id="KW-0812">Transmembrane</keyword>
<evidence type="ECO:0000256" key="2">
    <source>
        <dbReference type="ARBA" id="ARBA00022475"/>
    </source>
</evidence>
<dbReference type="InterPro" id="IPR000276">
    <property type="entry name" value="GPCR_Rhodpsn"/>
</dbReference>
<dbReference type="Gene3D" id="1.20.1070.10">
    <property type="entry name" value="Rhodopsin 7-helix transmembrane proteins"/>
    <property type="match status" value="1"/>
</dbReference>
<dbReference type="Proteomes" id="UP000504617">
    <property type="component" value="Unplaced"/>
</dbReference>
<dbReference type="RefSeq" id="XP_013914454.1">
    <property type="nucleotide sequence ID" value="XM_014058979.1"/>
</dbReference>
<evidence type="ECO:0000259" key="13">
    <source>
        <dbReference type="PROSITE" id="PS50261"/>
    </source>
</evidence>
<evidence type="ECO:0000313" key="15">
    <source>
        <dbReference type="Proteomes" id="UP000504617"/>
    </source>
</evidence>
<dbReference type="AlphaFoldDB" id="A0A6I9XFL5"/>
<feature type="transmembrane region" description="Helical" evidence="12">
    <location>
        <begin position="340"/>
        <end position="358"/>
    </location>
</feature>
<feature type="transmembrane region" description="Helical" evidence="12">
    <location>
        <begin position="247"/>
        <end position="270"/>
    </location>
</feature>
<sequence length="388" mass="43942">MHLSSLPAVLFKLQERKKQKHSIHSPTLASNLNVCCSRKKFNAVGSQMSSTEEETTPVPLCFMMNGSCSRTLHPFGVQLAIYMVCAIGVLVTIMGNLLVVISIYHFKALHTPTNFLLLSLALADLLLGLTVLPFSTIRSVESCWYFGDDFCHLHTFLDTVFCLTSIFHLCFISVDRHSAICDPLLYPTKFTLRVACIYIALGWGIPVVYTSIFLYSKGIEEELGQFLQSLPCIGSCQLLYNKLWGWINFPVFFFPCLIMIGLYIKIFIVATRQAKQIRSMNKKPRGSKHQTGAAKRERKAAKTLGIAVGIYLLCWLPFTIDTMVDSLLDFITPSVVFDVLIWFAYFNSACNPLIYVFSYRWFRKAVKLILTCQAFSTRTSAIDLYQEE</sequence>
<dbReference type="PROSITE" id="PS50262">
    <property type="entry name" value="G_PROTEIN_RECEP_F1_2"/>
    <property type="match status" value="1"/>
</dbReference>
<dbReference type="InterPro" id="IPR050569">
    <property type="entry name" value="TAAR"/>
</dbReference>
<keyword evidence="9" id="KW-0325">Glycoprotein</keyword>
<dbReference type="InterPro" id="IPR017452">
    <property type="entry name" value="GPCR_Rhodpsn_7TM"/>
</dbReference>
<feature type="transmembrane region" description="Helical" evidence="12">
    <location>
        <begin position="195"/>
        <end position="215"/>
    </location>
</feature>
<keyword evidence="10 11" id="KW-0807">Transducer</keyword>
<dbReference type="GeneID" id="106543072"/>
<keyword evidence="5 11" id="KW-0297">G-protein coupled receptor</keyword>
<evidence type="ECO:0000256" key="12">
    <source>
        <dbReference type="SAM" id="Phobius"/>
    </source>
</evidence>
<evidence type="ECO:0000256" key="6">
    <source>
        <dbReference type="ARBA" id="ARBA00023136"/>
    </source>
</evidence>
<dbReference type="OrthoDB" id="5959645at2759"/>
<gene>
    <name evidence="16 17" type="primary">TAAR5</name>
</gene>
<dbReference type="KEGG" id="tsr:106543072"/>
<dbReference type="InterPro" id="IPR009132">
    <property type="entry name" value="TAAR_fam"/>
</dbReference>
<feature type="transmembrane region" description="Helical" evidence="12">
    <location>
        <begin position="79"/>
        <end position="103"/>
    </location>
</feature>
<evidence type="ECO:0000256" key="7">
    <source>
        <dbReference type="ARBA" id="ARBA00023157"/>
    </source>
</evidence>
<feature type="transmembrane region" description="Helical" evidence="12">
    <location>
        <begin position="303"/>
        <end position="320"/>
    </location>
</feature>
<keyword evidence="4 12" id="KW-1133">Transmembrane helix</keyword>
<feature type="transmembrane region" description="Helical" evidence="12">
    <location>
        <begin position="155"/>
        <end position="174"/>
    </location>
</feature>
<evidence type="ECO:0000256" key="4">
    <source>
        <dbReference type="ARBA" id="ARBA00022989"/>
    </source>
</evidence>
<feature type="domain" description="G-protein coupled receptors family 2 profile 2" evidence="13">
    <location>
        <begin position="81"/>
        <end position="347"/>
    </location>
</feature>
<proteinExistence type="inferred from homology"/>
<feature type="domain" description="G-protein coupled receptors family 1 profile" evidence="14">
    <location>
        <begin position="95"/>
        <end position="355"/>
    </location>
</feature>
<dbReference type="PRINTS" id="PR01830">
    <property type="entry name" value="TRACEAMINER"/>
</dbReference>
<dbReference type="GO" id="GO:0001594">
    <property type="term" value="F:trace-amine receptor activity"/>
    <property type="evidence" value="ECO:0007669"/>
    <property type="project" value="InterPro"/>
</dbReference>
<dbReference type="GO" id="GO:0007166">
    <property type="term" value="P:cell surface receptor signaling pathway"/>
    <property type="evidence" value="ECO:0007669"/>
    <property type="project" value="InterPro"/>
</dbReference>
<dbReference type="PANTHER" id="PTHR24249:SF307">
    <property type="entry name" value="TRACE AMINE-ASSOCIATED RECEPTOR 5"/>
    <property type="match status" value="1"/>
</dbReference>
<keyword evidence="2" id="KW-1003">Cell membrane</keyword>
<evidence type="ECO:0000256" key="3">
    <source>
        <dbReference type="ARBA" id="ARBA00022692"/>
    </source>
</evidence>
<name>A0A6I9XFL5_9SAUR</name>
<evidence type="ECO:0000256" key="9">
    <source>
        <dbReference type="ARBA" id="ARBA00023180"/>
    </source>
</evidence>
<protein>
    <submittedName>
        <fullName evidence="16 17">Trace amine-associated receptor 5</fullName>
    </submittedName>
</protein>
<dbReference type="RefSeq" id="XP_013914453.1">
    <property type="nucleotide sequence ID" value="XM_014058978.1"/>
</dbReference>
<evidence type="ECO:0000313" key="17">
    <source>
        <dbReference type="RefSeq" id="XP_013914454.1"/>
    </source>
</evidence>
<comment type="similarity">
    <text evidence="11">Belongs to the G-protein coupled receptor 1 family.</text>
</comment>
<evidence type="ECO:0000256" key="11">
    <source>
        <dbReference type="RuleBase" id="RU000688"/>
    </source>
</evidence>
<dbReference type="SUPFAM" id="SSF81321">
    <property type="entry name" value="Family A G protein-coupled receptor-like"/>
    <property type="match status" value="1"/>
</dbReference>
<keyword evidence="15" id="KW-1185">Reference proteome</keyword>
<reference evidence="16 17" key="1">
    <citation type="submission" date="2025-04" db="UniProtKB">
        <authorList>
            <consortium name="RefSeq"/>
        </authorList>
    </citation>
    <scope>IDENTIFICATION</scope>
    <source>
        <tissue evidence="16 17">Skeletal muscle</tissue>
    </source>
</reference>
<dbReference type="PROSITE" id="PS50261">
    <property type="entry name" value="G_PROTEIN_RECEP_F2_4"/>
    <property type="match status" value="1"/>
</dbReference>
<dbReference type="CTD" id="9038"/>
<keyword evidence="6 12" id="KW-0472">Membrane</keyword>
<dbReference type="PRINTS" id="PR00237">
    <property type="entry name" value="GPCRRHODOPSN"/>
</dbReference>
<dbReference type="PROSITE" id="PS00237">
    <property type="entry name" value="G_PROTEIN_RECEP_F1_1"/>
    <property type="match status" value="1"/>
</dbReference>
<evidence type="ECO:0000256" key="1">
    <source>
        <dbReference type="ARBA" id="ARBA00004651"/>
    </source>
</evidence>
<organism evidence="15 17">
    <name type="scientific">Thamnophis sirtalis</name>
    <dbReference type="NCBI Taxonomy" id="35019"/>
    <lineage>
        <taxon>Eukaryota</taxon>
        <taxon>Metazoa</taxon>
        <taxon>Chordata</taxon>
        <taxon>Craniata</taxon>
        <taxon>Vertebrata</taxon>
        <taxon>Euteleostomi</taxon>
        <taxon>Lepidosauria</taxon>
        <taxon>Squamata</taxon>
        <taxon>Bifurcata</taxon>
        <taxon>Unidentata</taxon>
        <taxon>Episquamata</taxon>
        <taxon>Toxicofera</taxon>
        <taxon>Serpentes</taxon>
        <taxon>Colubroidea</taxon>
        <taxon>Colubridae</taxon>
        <taxon>Natricinae</taxon>
        <taxon>Thamnophis</taxon>
    </lineage>
</organism>
<evidence type="ECO:0000256" key="10">
    <source>
        <dbReference type="ARBA" id="ARBA00023224"/>
    </source>
</evidence>
<dbReference type="InterPro" id="IPR017981">
    <property type="entry name" value="GPCR_2-like_7TM"/>
</dbReference>
<evidence type="ECO:0000256" key="8">
    <source>
        <dbReference type="ARBA" id="ARBA00023170"/>
    </source>
</evidence>
<accession>A0A6I9XFL5</accession>
<keyword evidence="7" id="KW-1015">Disulfide bond</keyword>
<dbReference type="Pfam" id="PF00001">
    <property type="entry name" value="7tm_1"/>
    <property type="match status" value="1"/>
</dbReference>
<dbReference type="FunFam" id="1.20.1070.10:FF:000030">
    <property type="entry name" value="trace amine-associated receptor 1"/>
    <property type="match status" value="1"/>
</dbReference>
<evidence type="ECO:0000256" key="5">
    <source>
        <dbReference type="ARBA" id="ARBA00023040"/>
    </source>
</evidence>
<evidence type="ECO:0000259" key="14">
    <source>
        <dbReference type="PROSITE" id="PS50262"/>
    </source>
</evidence>
<dbReference type="GO" id="GO:0005886">
    <property type="term" value="C:plasma membrane"/>
    <property type="evidence" value="ECO:0007669"/>
    <property type="project" value="UniProtKB-SubCell"/>
</dbReference>
<dbReference type="PANTHER" id="PTHR24249">
    <property type="entry name" value="HISTAMINE RECEPTOR-RELATED G-PROTEIN COUPLED RECEPTOR"/>
    <property type="match status" value="1"/>
</dbReference>
<keyword evidence="8 11" id="KW-0675">Receptor</keyword>
<evidence type="ECO:0000313" key="16">
    <source>
        <dbReference type="RefSeq" id="XP_013914453.1"/>
    </source>
</evidence>
<comment type="subcellular location">
    <subcellularLocation>
        <location evidence="1">Cell membrane</location>
        <topology evidence="1">Multi-pass membrane protein</topology>
    </subcellularLocation>
</comment>
<feature type="transmembrane region" description="Helical" evidence="12">
    <location>
        <begin position="115"/>
        <end position="135"/>
    </location>
</feature>